<dbReference type="EMBL" id="JAUEPS010000009">
    <property type="protein sequence ID" value="KAK0462235.1"/>
    <property type="molecule type" value="Genomic_DNA"/>
</dbReference>
<sequence>MGSSSVLHTTSDRPRSIAGSETFSGGLRSIMLKDTPRAFHSHLKTDKAAPYEPLQLHHSKKLIVNNLDIPMGLTMHANTYALMSTPLKLY</sequence>
<comment type="caution">
    <text evidence="2">The sequence shown here is derived from an EMBL/GenBank/DDBJ whole genome shotgun (WGS) entry which is preliminary data.</text>
</comment>
<keyword evidence="3" id="KW-1185">Reference proteome</keyword>
<organism evidence="2 3">
    <name type="scientific">Armillaria tabescens</name>
    <name type="common">Ringless honey mushroom</name>
    <name type="synonym">Agaricus tabescens</name>
    <dbReference type="NCBI Taxonomy" id="1929756"/>
    <lineage>
        <taxon>Eukaryota</taxon>
        <taxon>Fungi</taxon>
        <taxon>Dikarya</taxon>
        <taxon>Basidiomycota</taxon>
        <taxon>Agaricomycotina</taxon>
        <taxon>Agaricomycetes</taxon>
        <taxon>Agaricomycetidae</taxon>
        <taxon>Agaricales</taxon>
        <taxon>Marasmiineae</taxon>
        <taxon>Physalacriaceae</taxon>
        <taxon>Desarmillaria</taxon>
    </lineage>
</organism>
<feature type="region of interest" description="Disordered" evidence="1">
    <location>
        <begin position="1"/>
        <end position="22"/>
    </location>
</feature>
<evidence type="ECO:0000313" key="2">
    <source>
        <dbReference type="EMBL" id="KAK0462235.1"/>
    </source>
</evidence>
<protein>
    <submittedName>
        <fullName evidence="2">Uncharacterized protein</fullName>
    </submittedName>
</protein>
<dbReference type="AlphaFoldDB" id="A0AA39NAU5"/>
<gene>
    <name evidence="2" type="ORF">EV420DRAFT_1523716</name>
</gene>
<evidence type="ECO:0000313" key="3">
    <source>
        <dbReference type="Proteomes" id="UP001175211"/>
    </source>
</evidence>
<accession>A0AA39NAU5</accession>
<reference evidence="2" key="1">
    <citation type="submission" date="2023-06" db="EMBL/GenBank/DDBJ databases">
        <authorList>
            <consortium name="Lawrence Berkeley National Laboratory"/>
            <person name="Ahrendt S."/>
            <person name="Sahu N."/>
            <person name="Indic B."/>
            <person name="Wong-Bajracharya J."/>
            <person name="Merenyi Z."/>
            <person name="Ke H.-M."/>
            <person name="Monk M."/>
            <person name="Kocsube S."/>
            <person name="Drula E."/>
            <person name="Lipzen A."/>
            <person name="Balint B."/>
            <person name="Henrissat B."/>
            <person name="Andreopoulos B."/>
            <person name="Martin F.M."/>
            <person name="Harder C.B."/>
            <person name="Rigling D."/>
            <person name="Ford K.L."/>
            <person name="Foster G.D."/>
            <person name="Pangilinan J."/>
            <person name="Papanicolaou A."/>
            <person name="Barry K."/>
            <person name="LaButti K."/>
            <person name="Viragh M."/>
            <person name="Koriabine M."/>
            <person name="Yan M."/>
            <person name="Riley R."/>
            <person name="Champramary S."/>
            <person name="Plett K.L."/>
            <person name="Tsai I.J."/>
            <person name="Slot J."/>
            <person name="Sipos G."/>
            <person name="Plett J."/>
            <person name="Nagy L.G."/>
            <person name="Grigoriev I.V."/>
        </authorList>
    </citation>
    <scope>NUCLEOTIDE SEQUENCE</scope>
    <source>
        <strain evidence="2">CCBAS 213</strain>
    </source>
</reference>
<dbReference type="GeneID" id="85355858"/>
<dbReference type="Proteomes" id="UP001175211">
    <property type="component" value="Unassembled WGS sequence"/>
</dbReference>
<name>A0AA39NAU5_ARMTA</name>
<dbReference type="RefSeq" id="XP_060333847.1">
    <property type="nucleotide sequence ID" value="XM_060472310.1"/>
</dbReference>
<proteinExistence type="predicted"/>
<evidence type="ECO:0000256" key="1">
    <source>
        <dbReference type="SAM" id="MobiDB-lite"/>
    </source>
</evidence>